<dbReference type="InterPro" id="IPR018114">
    <property type="entry name" value="TRYPSIN_HIS"/>
</dbReference>
<feature type="domain" description="Peptidase S1" evidence="3">
    <location>
        <begin position="37"/>
        <end position="293"/>
    </location>
</feature>
<dbReference type="GO" id="GO:0004252">
    <property type="term" value="F:serine-type endopeptidase activity"/>
    <property type="evidence" value="ECO:0007669"/>
    <property type="project" value="InterPro"/>
</dbReference>
<keyword evidence="2" id="KW-0378">Hydrolase</keyword>
<reference evidence="4 5" key="2">
    <citation type="journal article" date="2019" name="G3 (Bethesda)">
        <title>Hybrid Assembly of the Genome of the Entomopathogenic Nematode Steinernema carpocapsae Identifies the X-Chromosome.</title>
        <authorList>
            <person name="Serra L."/>
            <person name="Macchietto M."/>
            <person name="Macias-Munoz A."/>
            <person name="McGill C.J."/>
            <person name="Rodriguez I.M."/>
            <person name="Rodriguez B."/>
            <person name="Murad R."/>
            <person name="Mortazavi A."/>
        </authorList>
    </citation>
    <scope>NUCLEOTIDE SEQUENCE [LARGE SCALE GENOMIC DNA]</scope>
    <source>
        <strain evidence="4 5">ALL</strain>
    </source>
</reference>
<name>A0A4V6XVJ8_STECR</name>
<dbReference type="PROSITE" id="PS00135">
    <property type="entry name" value="TRYPSIN_SER"/>
    <property type="match status" value="1"/>
</dbReference>
<dbReference type="InterPro" id="IPR001314">
    <property type="entry name" value="Peptidase_S1A"/>
</dbReference>
<dbReference type="PANTHER" id="PTHR24250">
    <property type="entry name" value="CHYMOTRYPSIN-RELATED"/>
    <property type="match status" value="1"/>
</dbReference>
<evidence type="ECO:0000313" key="4">
    <source>
        <dbReference type="EMBL" id="TKR57765.1"/>
    </source>
</evidence>
<dbReference type="CDD" id="cd00190">
    <property type="entry name" value="Tryp_SPc"/>
    <property type="match status" value="1"/>
</dbReference>
<reference evidence="4 5" key="1">
    <citation type="journal article" date="2015" name="Genome Biol.">
        <title>Comparative genomics of Steinernema reveals deeply conserved gene regulatory networks.</title>
        <authorList>
            <person name="Dillman A.R."/>
            <person name="Macchietto M."/>
            <person name="Porter C.F."/>
            <person name="Rogers A."/>
            <person name="Williams B."/>
            <person name="Antoshechkin I."/>
            <person name="Lee M.M."/>
            <person name="Goodwin Z."/>
            <person name="Lu X."/>
            <person name="Lewis E.E."/>
            <person name="Goodrich-Blair H."/>
            <person name="Stock S.P."/>
            <person name="Adams B.J."/>
            <person name="Sternberg P.W."/>
            <person name="Mortazavi A."/>
        </authorList>
    </citation>
    <scope>NUCLEOTIDE SEQUENCE [LARGE SCALE GENOMIC DNA]</scope>
    <source>
        <strain evidence="4 5">ALL</strain>
    </source>
</reference>
<dbReference type="SUPFAM" id="SSF50494">
    <property type="entry name" value="Trypsin-like serine proteases"/>
    <property type="match status" value="1"/>
</dbReference>
<accession>A0A4V6XVJ8</accession>
<proteinExistence type="predicted"/>
<keyword evidence="2" id="KW-0720">Serine protease</keyword>
<dbReference type="Pfam" id="PF00089">
    <property type="entry name" value="Trypsin"/>
    <property type="match status" value="1"/>
</dbReference>
<dbReference type="InterPro" id="IPR033116">
    <property type="entry name" value="TRYPSIN_SER"/>
</dbReference>
<dbReference type="InterPro" id="IPR001254">
    <property type="entry name" value="Trypsin_dom"/>
</dbReference>
<dbReference type="AlphaFoldDB" id="A0A4V6XVJ8"/>
<dbReference type="PROSITE" id="PS00134">
    <property type="entry name" value="TRYPSIN_HIS"/>
    <property type="match status" value="1"/>
</dbReference>
<dbReference type="PANTHER" id="PTHR24250:SF27">
    <property type="entry name" value="ELASTASE 2 LIKE"/>
    <property type="match status" value="1"/>
</dbReference>
<protein>
    <recommendedName>
        <fullName evidence="3">Peptidase S1 domain-containing protein</fullName>
    </recommendedName>
</protein>
<keyword evidence="1" id="KW-1015">Disulfide bond</keyword>
<sequence length="305" mass="34108">MQSPEVMNFFVLSFSAQLRFLSHSFADVASQCFFTPSLGSSGPERPVTVFEPYHRRSNATLGQFPFQVYVVIAKKGWAGRQGSCGGTIVNERYILTAAHCLENFEIRPDFKVYMGILDCYQLSESKEVRTVVDVILPEMNADGTYRHDADIAVLKQPIQWSDAVQPIHIFADDSEFMHLKPFICGFGHTAYGPNDTMGPPSRFLLWTQVPFASEQFCQEKYAAAKTGNLLCTGKDMKGVNMGDSGGPLFVNHGGLWAQVGVSSNTFVTNEKTEWPDAFTRTSKFCDFITNATARSFHCWRLSNKQ</sequence>
<dbReference type="OrthoDB" id="5912168at2759"/>
<dbReference type="GO" id="GO:0006508">
    <property type="term" value="P:proteolysis"/>
    <property type="evidence" value="ECO:0007669"/>
    <property type="project" value="UniProtKB-KW"/>
</dbReference>
<evidence type="ECO:0000256" key="2">
    <source>
        <dbReference type="RuleBase" id="RU363034"/>
    </source>
</evidence>
<dbReference type="EMBL" id="AZBU02000014">
    <property type="protein sequence ID" value="TKR57765.1"/>
    <property type="molecule type" value="Genomic_DNA"/>
</dbReference>
<dbReference type="Gene3D" id="2.40.10.10">
    <property type="entry name" value="Trypsin-like serine proteases"/>
    <property type="match status" value="1"/>
</dbReference>
<dbReference type="InterPro" id="IPR043504">
    <property type="entry name" value="Peptidase_S1_PA_chymotrypsin"/>
</dbReference>
<evidence type="ECO:0000313" key="5">
    <source>
        <dbReference type="Proteomes" id="UP000298663"/>
    </source>
</evidence>
<dbReference type="PROSITE" id="PS50240">
    <property type="entry name" value="TRYPSIN_DOM"/>
    <property type="match status" value="1"/>
</dbReference>
<dbReference type="STRING" id="34508.A0A4V6XVJ8"/>
<keyword evidence="2" id="KW-0645">Protease</keyword>
<evidence type="ECO:0000259" key="3">
    <source>
        <dbReference type="PROSITE" id="PS50240"/>
    </source>
</evidence>
<comment type="caution">
    <text evidence="4">The sequence shown here is derived from an EMBL/GenBank/DDBJ whole genome shotgun (WGS) entry which is preliminary data.</text>
</comment>
<dbReference type="InterPro" id="IPR009003">
    <property type="entry name" value="Peptidase_S1_PA"/>
</dbReference>
<dbReference type="Proteomes" id="UP000298663">
    <property type="component" value="Unassembled WGS sequence"/>
</dbReference>
<dbReference type="PRINTS" id="PR00722">
    <property type="entry name" value="CHYMOTRYPSIN"/>
</dbReference>
<gene>
    <name evidence="4" type="ORF">L596_030421</name>
</gene>
<organism evidence="4 5">
    <name type="scientific">Steinernema carpocapsae</name>
    <name type="common">Entomopathogenic nematode</name>
    <dbReference type="NCBI Taxonomy" id="34508"/>
    <lineage>
        <taxon>Eukaryota</taxon>
        <taxon>Metazoa</taxon>
        <taxon>Ecdysozoa</taxon>
        <taxon>Nematoda</taxon>
        <taxon>Chromadorea</taxon>
        <taxon>Rhabditida</taxon>
        <taxon>Tylenchina</taxon>
        <taxon>Panagrolaimomorpha</taxon>
        <taxon>Strongyloidoidea</taxon>
        <taxon>Steinernematidae</taxon>
        <taxon>Steinernema</taxon>
    </lineage>
</organism>
<keyword evidence="5" id="KW-1185">Reference proteome</keyword>
<dbReference type="SMART" id="SM00020">
    <property type="entry name" value="Tryp_SPc"/>
    <property type="match status" value="1"/>
</dbReference>
<evidence type="ECO:0000256" key="1">
    <source>
        <dbReference type="ARBA" id="ARBA00023157"/>
    </source>
</evidence>